<proteinExistence type="predicted"/>
<gene>
    <name evidence="3" type="ORF">BFW38_10670</name>
</gene>
<organism evidence="3 4">
    <name type="scientific">Terasakiispira papahanaumokuakeensis</name>
    <dbReference type="NCBI Taxonomy" id="197479"/>
    <lineage>
        <taxon>Bacteria</taxon>
        <taxon>Pseudomonadati</taxon>
        <taxon>Pseudomonadota</taxon>
        <taxon>Gammaproteobacteria</taxon>
        <taxon>Oceanospirillales</taxon>
        <taxon>Terasakiispira</taxon>
    </lineage>
</organism>
<feature type="signal peptide" evidence="1">
    <location>
        <begin position="1"/>
        <end position="21"/>
    </location>
</feature>
<dbReference type="SMART" id="SM00867">
    <property type="entry name" value="YceI"/>
    <property type="match status" value="1"/>
</dbReference>
<dbReference type="STRING" id="197479.BFW38_10670"/>
<dbReference type="SUPFAM" id="SSF101874">
    <property type="entry name" value="YceI-like"/>
    <property type="match status" value="1"/>
</dbReference>
<dbReference type="InterPro" id="IPR007372">
    <property type="entry name" value="Lipid/polyisoprenoid-bd_YceI"/>
</dbReference>
<evidence type="ECO:0000259" key="2">
    <source>
        <dbReference type="SMART" id="SM00867"/>
    </source>
</evidence>
<feature type="chain" id="PRO_5009119776" description="Lipid/polyisoprenoid-binding YceI-like domain-containing protein" evidence="1">
    <location>
        <begin position="22"/>
        <end position="187"/>
    </location>
</feature>
<protein>
    <recommendedName>
        <fullName evidence="2">Lipid/polyisoprenoid-binding YceI-like domain-containing protein</fullName>
    </recommendedName>
</protein>
<keyword evidence="1" id="KW-0732">Signal</keyword>
<evidence type="ECO:0000313" key="3">
    <source>
        <dbReference type="EMBL" id="ODC05366.1"/>
    </source>
</evidence>
<feature type="domain" description="Lipid/polyisoprenoid-binding YceI-like" evidence="2">
    <location>
        <begin position="23"/>
        <end position="185"/>
    </location>
</feature>
<reference evidence="3 4" key="1">
    <citation type="submission" date="2016-08" db="EMBL/GenBank/DDBJ databases">
        <authorList>
            <person name="Seilhamer J.J."/>
        </authorList>
    </citation>
    <scope>NUCLEOTIDE SEQUENCE [LARGE SCALE GENOMIC DNA]</scope>
    <source>
        <strain evidence="3 4">PH27A</strain>
    </source>
</reference>
<dbReference type="InterPro" id="IPR036761">
    <property type="entry name" value="TTHA0802/YceI-like_sf"/>
</dbReference>
<dbReference type="AlphaFoldDB" id="A0A1E2VEW6"/>
<accession>A0A1E2VEW6</accession>
<dbReference type="Pfam" id="PF04264">
    <property type="entry name" value="YceI"/>
    <property type="match status" value="1"/>
</dbReference>
<dbReference type="EMBL" id="MDTQ01000001">
    <property type="protein sequence ID" value="ODC05366.1"/>
    <property type="molecule type" value="Genomic_DNA"/>
</dbReference>
<evidence type="ECO:0000313" key="4">
    <source>
        <dbReference type="Proteomes" id="UP000094291"/>
    </source>
</evidence>
<dbReference type="PANTHER" id="PTHR34406">
    <property type="entry name" value="PROTEIN YCEI"/>
    <property type="match status" value="1"/>
</dbReference>
<name>A0A1E2VEW6_9GAMM</name>
<dbReference type="OrthoDB" id="9811006at2"/>
<dbReference type="PANTHER" id="PTHR34406:SF1">
    <property type="entry name" value="PROTEIN YCEI"/>
    <property type="match status" value="1"/>
</dbReference>
<sequence length="187" mass="20470">MARTAMATLIGLASLTATAQAAEYKIDPAHTNAIFRIKHINTSYLVGRFNTVEGTFNYDSAAPQNASIQVTIPVDSLDTNFAERNKHLKSPDFFSARQYPNINFKSTQYEGDANKGTLTGQLTLHGVTQTIEIPVEKVGEGKDPWGGYRAGFHGEVTIKRTDYGMDKMLGAGSDEVQLVLDIEGIRQ</sequence>
<comment type="caution">
    <text evidence="3">The sequence shown here is derived from an EMBL/GenBank/DDBJ whole genome shotgun (WGS) entry which is preliminary data.</text>
</comment>
<dbReference type="Proteomes" id="UP000094291">
    <property type="component" value="Unassembled WGS sequence"/>
</dbReference>
<evidence type="ECO:0000256" key="1">
    <source>
        <dbReference type="SAM" id="SignalP"/>
    </source>
</evidence>
<dbReference type="Gene3D" id="2.40.128.110">
    <property type="entry name" value="Lipid/polyisoprenoid-binding, YceI-like"/>
    <property type="match status" value="1"/>
</dbReference>
<keyword evidence="4" id="KW-1185">Reference proteome</keyword>